<reference evidence="1 2" key="1">
    <citation type="journal article" date="2022" name="Nat. Ecol. Evol.">
        <title>A masculinizing supergene underlies an exaggerated male reproductive morph in a spider.</title>
        <authorList>
            <person name="Hendrickx F."/>
            <person name="De Corte Z."/>
            <person name="Sonet G."/>
            <person name="Van Belleghem S.M."/>
            <person name="Kostlbacher S."/>
            <person name="Vangestel C."/>
        </authorList>
    </citation>
    <scope>NUCLEOTIDE SEQUENCE [LARGE SCALE GENOMIC DNA]</scope>
    <source>
        <strain evidence="1">W744_W776</strain>
    </source>
</reference>
<sequence length="110" mass="12321">MSLATSSCFTFQLCNTILTDTTQLVTRRKNVPGDTLLVPQSAEVSMYCTIRKDLILLIASPQPLYKILRITHFPRFNGTPSFLKEAINDVTLKGGLLSVYVGVFSSKMFW</sequence>
<dbReference type="AlphaFoldDB" id="A0AAV6V4H5"/>
<keyword evidence="2" id="KW-1185">Reference proteome</keyword>
<dbReference type="Proteomes" id="UP000827092">
    <property type="component" value="Unassembled WGS sequence"/>
</dbReference>
<gene>
    <name evidence="1" type="ORF">JTE90_018549</name>
</gene>
<comment type="caution">
    <text evidence="1">The sequence shown here is derived from an EMBL/GenBank/DDBJ whole genome shotgun (WGS) entry which is preliminary data.</text>
</comment>
<proteinExistence type="predicted"/>
<evidence type="ECO:0000313" key="1">
    <source>
        <dbReference type="EMBL" id="KAG8191620.1"/>
    </source>
</evidence>
<dbReference type="EMBL" id="JAFNEN010000156">
    <property type="protein sequence ID" value="KAG8191620.1"/>
    <property type="molecule type" value="Genomic_DNA"/>
</dbReference>
<evidence type="ECO:0000313" key="2">
    <source>
        <dbReference type="Proteomes" id="UP000827092"/>
    </source>
</evidence>
<protein>
    <submittedName>
        <fullName evidence="1">Uncharacterized protein</fullName>
    </submittedName>
</protein>
<organism evidence="1 2">
    <name type="scientific">Oedothorax gibbosus</name>
    <dbReference type="NCBI Taxonomy" id="931172"/>
    <lineage>
        <taxon>Eukaryota</taxon>
        <taxon>Metazoa</taxon>
        <taxon>Ecdysozoa</taxon>
        <taxon>Arthropoda</taxon>
        <taxon>Chelicerata</taxon>
        <taxon>Arachnida</taxon>
        <taxon>Araneae</taxon>
        <taxon>Araneomorphae</taxon>
        <taxon>Entelegynae</taxon>
        <taxon>Araneoidea</taxon>
        <taxon>Linyphiidae</taxon>
        <taxon>Erigoninae</taxon>
        <taxon>Oedothorax</taxon>
    </lineage>
</organism>
<name>A0AAV6V4H5_9ARAC</name>
<accession>A0AAV6V4H5</accession>